<dbReference type="Pfam" id="PF13797">
    <property type="entry name" value="Post_transc_reg"/>
    <property type="match status" value="1"/>
</dbReference>
<sequence length="99" mass="11853">MNGTHPYAQYRQTLNLAIRSKCNEFSIFGYNDVTDDQIWDYLLLKKWKKDKEDVHLHQLINDVLSVKIGEFMHFKTIEAFKYSQENKGPDFESFKDLFK</sequence>
<evidence type="ECO:0000313" key="1">
    <source>
        <dbReference type="EMBL" id="MBD3107866.1"/>
    </source>
</evidence>
<keyword evidence="2" id="KW-1185">Reference proteome</keyword>
<dbReference type="EMBL" id="JACXSI010000011">
    <property type="protein sequence ID" value="MBD3107866.1"/>
    <property type="molecule type" value="Genomic_DNA"/>
</dbReference>
<proteinExistence type="predicted"/>
<protein>
    <submittedName>
        <fullName evidence="1">Post-transcriptional regulator</fullName>
    </submittedName>
</protein>
<dbReference type="AlphaFoldDB" id="A0A927CUS5"/>
<evidence type="ECO:0000313" key="2">
    <source>
        <dbReference type="Proteomes" id="UP000602076"/>
    </source>
</evidence>
<reference evidence="1" key="1">
    <citation type="submission" date="2020-09" db="EMBL/GenBank/DDBJ databases">
        <title>Bacillus faecalis sp. nov., a moderately halophilic bacterium isolated from cow faeces.</title>
        <authorList>
            <person name="Jiang L."/>
            <person name="Lee J."/>
        </authorList>
    </citation>
    <scope>NUCLEOTIDE SEQUENCE</scope>
    <source>
        <strain evidence="1">AGMB 02131</strain>
    </source>
</reference>
<accession>A0A927CUS5</accession>
<dbReference type="Proteomes" id="UP000602076">
    <property type="component" value="Unassembled WGS sequence"/>
</dbReference>
<name>A0A927CUS5_9BACI</name>
<gene>
    <name evidence="1" type="ORF">IEO70_05755</name>
</gene>
<dbReference type="InterPro" id="IPR025716">
    <property type="entry name" value="Post-transcriptional_regulator"/>
</dbReference>
<organism evidence="1 2">
    <name type="scientific">Peribacillus faecalis</name>
    <dbReference type="NCBI Taxonomy" id="2772559"/>
    <lineage>
        <taxon>Bacteria</taxon>
        <taxon>Bacillati</taxon>
        <taxon>Bacillota</taxon>
        <taxon>Bacilli</taxon>
        <taxon>Bacillales</taxon>
        <taxon>Bacillaceae</taxon>
        <taxon>Peribacillus</taxon>
    </lineage>
</organism>
<comment type="caution">
    <text evidence="1">The sequence shown here is derived from an EMBL/GenBank/DDBJ whole genome shotgun (WGS) entry which is preliminary data.</text>
</comment>